<accession>A0A7X3K0S7</accession>
<dbReference type="OrthoDB" id="2616094at2"/>
<protein>
    <recommendedName>
        <fullName evidence="4">Flagellar protein FliT</fullName>
    </recommendedName>
</protein>
<evidence type="ECO:0000313" key="3">
    <source>
        <dbReference type="Proteomes" id="UP000490800"/>
    </source>
</evidence>
<sequence>MLSTRQILDEISVNYTCILRSPCFEVYEEYSEVINKLYSSLEQRSMTDEDKLKLKEIKNMHDEIMQALELEKKTLEKQIVAIEKKKNASNVYNKQASYLNDAFFVDIKN</sequence>
<evidence type="ECO:0008006" key="4">
    <source>
        <dbReference type="Google" id="ProtNLM"/>
    </source>
</evidence>
<keyword evidence="1" id="KW-0175">Coiled coil</keyword>
<dbReference type="Proteomes" id="UP000490800">
    <property type="component" value="Unassembled WGS sequence"/>
</dbReference>
<feature type="coiled-coil region" evidence="1">
    <location>
        <begin position="58"/>
        <end position="85"/>
    </location>
</feature>
<name>A0A7X3K0S7_9BACL</name>
<dbReference type="AlphaFoldDB" id="A0A7X3K0S7"/>
<comment type="caution">
    <text evidence="2">The sequence shown here is derived from an EMBL/GenBank/DDBJ whole genome shotgun (WGS) entry which is preliminary data.</text>
</comment>
<keyword evidence="3" id="KW-1185">Reference proteome</keyword>
<proteinExistence type="predicted"/>
<organism evidence="2 3">
    <name type="scientific">Paenibacillus lutrae</name>
    <dbReference type="NCBI Taxonomy" id="2078573"/>
    <lineage>
        <taxon>Bacteria</taxon>
        <taxon>Bacillati</taxon>
        <taxon>Bacillota</taxon>
        <taxon>Bacilli</taxon>
        <taxon>Bacillales</taxon>
        <taxon>Paenibacillaceae</taxon>
        <taxon>Paenibacillus</taxon>
    </lineage>
</organism>
<reference evidence="2 3" key="1">
    <citation type="journal article" date="2019" name="Microorganisms">
        <title>Paenibacillus lutrae sp. nov., A Chitinolytic Species Isolated from A River Otter in Castril Natural Park, Granada, Spain.</title>
        <authorList>
            <person name="Rodriguez M."/>
            <person name="Reina J.C."/>
            <person name="Bejar V."/>
            <person name="Llamas I."/>
        </authorList>
    </citation>
    <scope>NUCLEOTIDE SEQUENCE [LARGE SCALE GENOMIC DNA]</scope>
    <source>
        <strain evidence="2 3">N10</strain>
    </source>
</reference>
<evidence type="ECO:0000313" key="2">
    <source>
        <dbReference type="EMBL" id="MVP01554.1"/>
    </source>
</evidence>
<evidence type="ECO:0000256" key="1">
    <source>
        <dbReference type="SAM" id="Coils"/>
    </source>
</evidence>
<dbReference type="EMBL" id="RHLK01000013">
    <property type="protein sequence ID" value="MVP01554.1"/>
    <property type="molecule type" value="Genomic_DNA"/>
</dbReference>
<gene>
    <name evidence="2" type="ORF">EDM21_18845</name>
</gene>
<dbReference type="RefSeq" id="WP_157338001.1">
    <property type="nucleotide sequence ID" value="NZ_RHLK01000013.1"/>
</dbReference>